<dbReference type="RefSeq" id="WP_267143706.1">
    <property type="nucleotide sequence ID" value="NZ_JAODIL010000078.1"/>
</dbReference>
<sequence>MQNKQSPSNITHNSPDWFTISEAIKLANKKKDLNLKESDIYRHALHGEISLSIYFQSPFALRKINRKEYKVKLKSIGQSLIDKLCFLDKNCFLNERDLIVSTDGKYITPRQRVIDTTLFGYEYVLIQRLLARSLKIPLPVTGATETNYGITVSYHGEVFLVFDRITWKKRIKQKITELPKNIAQDVNNDISLQSMNNHREKAYFPVHDLPQDAWFVIRYAELDKLLNLTINKRKNPLSSTRISTPLSRLFWLACQHNETISPLIKQPYKLLSIFEQWARTDGITDHLSGDTLKTALERGSPTFISSTS</sequence>
<dbReference type="Proteomes" id="UP001064262">
    <property type="component" value="Unassembled WGS sequence"/>
</dbReference>
<organism evidence="1 2">
    <name type="scientific">Winslowiella arboricola</name>
    <dbReference type="NCBI Taxonomy" id="2978220"/>
    <lineage>
        <taxon>Bacteria</taxon>
        <taxon>Pseudomonadati</taxon>
        <taxon>Pseudomonadota</taxon>
        <taxon>Gammaproteobacteria</taxon>
        <taxon>Enterobacterales</taxon>
        <taxon>Erwiniaceae</taxon>
        <taxon>Winslowiella</taxon>
    </lineage>
</organism>
<reference evidence="1" key="1">
    <citation type="submission" date="2022-09" db="EMBL/GenBank/DDBJ databases">
        <title>Winslowiella arboricola sp. nov., isolated from bleeding cankers on broadleaf hosts.</title>
        <authorList>
            <person name="Brady C."/>
            <person name="Kaur S."/>
            <person name="Crampton B."/>
            <person name="Maddock D."/>
            <person name="Arnold D."/>
            <person name="Denman S."/>
        </authorList>
    </citation>
    <scope>NUCLEOTIDE SEQUENCE</scope>
    <source>
        <strain evidence="1">BAC 15a-03b</strain>
    </source>
</reference>
<comment type="caution">
    <text evidence="1">The sequence shown here is derived from an EMBL/GenBank/DDBJ whole genome shotgun (WGS) entry which is preliminary data.</text>
</comment>
<gene>
    <name evidence="1" type="ORF">N5923_15945</name>
</gene>
<evidence type="ECO:0000313" key="2">
    <source>
        <dbReference type="Proteomes" id="UP001064262"/>
    </source>
</evidence>
<evidence type="ECO:0000313" key="1">
    <source>
        <dbReference type="EMBL" id="MCU5778978.1"/>
    </source>
</evidence>
<protein>
    <submittedName>
        <fullName evidence="1">Uncharacterized protein</fullName>
    </submittedName>
</protein>
<accession>A0A9J6PNJ7</accession>
<keyword evidence="2" id="KW-1185">Reference proteome</keyword>
<name>A0A9J6PNJ7_9GAMM</name>
<proteinExistence type="predicted"/>
<dbReference type="EMBL" id="JAODIM010000042">
    <property type="protein sequence ID" value="MCU5778978.1"/>
    <property type="molecule type" value="Genomic_DNA"/>
</dbReference>
<dbReference type="AlphaFoldDB" id="A0A9J6PNJ7"/>